<keyword evidence="6" id="KW-1185">Reference proteome</keyword>
<dbReference type="Proteomes" id="UP000826271">
    <property type="component" value="Unassembled WGS sequence"/>
</dbReference>
<evidence type="ECO:0000313" key="6">
    <source>
        <dbReference type="Proteomes" id="UP000826271"/>
    </source>
</evidence>
<evidence type="ECO:0000259" key="4">
    <source>
        <dbReference type="Pfam" id="PF00685"/>
    </source>
</evidence>
<evidence type="ECO:0000256" key="2">
    <source>
        <dbReference type="ARBA" id="ARBA00022679"/>
    </source>
</evidence>
<dbReference type="AlphaFoldDB" id="A0AAV6X416"/>
<evidence type="ECO:0000256" key="1">
    <source>
        <dbReference type="ARBA" id="ARBA00005771"/>
    </source>
</evidence>
<dbReference type="PANTHER" id="PTHR11783">
    <property type="entry name" value="SULFOTRANSFERASE SULT"/>
    <property type="match status" value="1"/>
</dbReference>
<dbReference type="EC" id="2.8.2.-" evidence="3"/>
<accession>A0AAV6X416</accession>
<sequence length="282" mass="32352">MLFHSLLSFRRDFKAHDTDIVLASVPKSGTTWMKALVFSIVSRNHFPIDHSPLLVNSPHDLVLSFECDYYLKPGYIPKLENLPQPRVFATHLPHHALASSLIDSKCKFVYTRRNPLDQFISQWHFLLKNRLWPGAKMSSLDEAFNMFCDGVLGFGPFCDHLLGYWNASLENPDRVLFLKYEDVKRDPYSEIKKIAEFVGLPFSEEEEKAGLVGEIAKFCSFDKLKNLEINKTGIHYGPIKNDSFYRKGDVGEWVNHLTPEMADRMRKLLEAELTGSGLILDI</sequence>
<dbReference type="InterPro" id="IPR027417">
    <property type="entry name" value="P-loop_NTPase"/>
</dbReference>
<dbReference type="Pfam" id="PF00685">
    <property type="entry name" value="Sulfotransfer_1"/>
    <property type="match status" value="1"/>
</dbReference>
<dbReference type="GO" id="GO:0008146">
    <property type="term" value="F:sulfotransferase activity"/>
    <property type="evidence" value="ECO:0007669"/>
    <property type="project" value="InterPro"/>
</dbReference>
<comment type="similarity">
    <text evidence="1 3">Belongs to the sulfotransferase 1 family.</text>
</comment>
<dbReference type="EMBL" id="WHWC01000010">
    <property type="protein sequence ID" value="KAG8375417.1"/>
    <property type="molecule type" value="Genomic_DNA"/>
</dbReference>
<dbReference type="SUPFAM" id="SSF52540">
    <property type="entry name" value="P-loop containing nucleoside triphosphate hydrolases"/>
    <property type="match status" value="1"/>
</dbReference>
<keyword evidence="2 3" id="KW-0808">Transferase</keyword>
<reference evidence="5" key="1">
    <citation type="submission" date="2019-10" db="EMBL/GenBank/DDBJ databases">
        <authorList>
            <person name="Zhang R."/>
            <person name="Pan Y."/>
            <person name="Wang J."/>
            <person name="Ma R."/>
            <person name="Yu S."/>
        </authorList>
    </citation>
    <scope>NUCLEOTIDE SEQUENCE</scope>
    <source>
        <strain evidence="5">LA-IB0</strain>
        <tissue evidence="5">Leaf</tissue>
    </source>
</reference>
<comment type="caution">
    <text evidence="5">The sequence shown here is derived from an EMBL/GenBank/DDBJ whole genome shotgun (WGS) entry which is preliminary data.</text>
</comment>
<organism evidence="5 6">
    <name type="scientific">Buddleja alternifolia</name>
    <dbReference type="NCBI Taxonomy" id="168488"/>
    <lineage>
        <taxon>Eukaryota</taxon>
        <taxon>Viridiplantae</taxon>
        <taxon>Streptophyta</taxon>
        <taxon>Embryophyta</taxon>
        <taxon>Tracheophyta</taxon>
        <taxon>Spermatophyta</taxon>
        <taxon>Magnoliopsida</taxon>
        <taxon>eudicotyledons</taxon>
        <taxon>Gunneridae</taxon>
        <taxon>Pentapetalae</taxon>
        <taxon>asterids</taxon>
        <taxon>lamiids</taxon>
        <taxon>Lamiales</taxon>
        <taxon>Scrophulariaceae</taxon>
        <taxon>Buddlejeae</taxon>
        <taxon>Buddleja</taxon>
    </lineage>
</organism>
<dbReference type="Gene3D" id="3.40.50.300">
    <property type="entry name" value="P-loop containing nucleotide triphosphate hydrolases"/>
    <property type="match status" value="1"/>
</dbReference>
<proteinExistence type="inferred from homology"/>
<gene>
    <name evidence="5" type="ORF">BUALT_Bualt10G0097900</name>
</gene>
<dbReference type="InterPro" id="IPR000863">
    <property type="entry name" value="Sulfotransferase_dom"/>
</dbReference>
<name>A0AAV6X416_9LAMI</name>
<protein>
    <recommendedName>
        <fullName evidence="3">Sulfotransferase</fullName>
        <ecNumber evidence="3">2.8.2.-</ecNumber>
    </recommendedName>
</protein>
<feature type="domain" description="Sulfotransferase" evidence="4">
    <location>
        <begin position="17"/>
        <end position="276"/>
    </location>
</feature>
<evidence type="ECO:0000256" key="3">
    <source>
        <dbReference type="RuleBase" id="RU361155"/>
    </source>
</evidence>
<evidence type="ECO:0000313" key="5">
    <source>
        <dbReference type="EMBL" id="KAG8375417.1"/>
    </source>
</evidence>